<name>A0A1M6LT45_9FIRM</name>
<dbReference type="OrthoDB" id="1722540at2"/>
<dbReference type="Pfam" id="PF18937">
    <property type="entry name" value="DUF5685"/>
    <property type="match status" value="1"/>
</dbReference>
<evidence type="ECO:0000313" key="1">
    <source>
        <dbReference type="EMBL" id="SHJ74438.1"/>
    </source>
</evidence>
<proteinExistence type="predicted"/>
<dbReference type="EMBL" id="FRAC01000007">
    <property type="protein sequence ID" value="SHJ74438.1"/>
    <property type="molecule type" value="Genomic_DNA"/>
</dbReference>
<sequence length="280" mass="32738">MFGYITINKPELKIKDYEKYHSYYCGLCKVLKRKYGAVGQATLTFDMTFLIVLLSGLYESQEKTEAHRCIAHPAKKHLMRSNEITEYAADMNIILAYHNLMDDWKDDKNLGKLSLAKMLERNYHRLQKKYKRQADAVAHYMEALDECERNKESSLDKAAGLTGEMLGEIFNYKDDEWADTLRNLGFYLGKFIYLCDASEDREKDKKSGSYNPFLLQEKEVNNREILNLMMADCAREFERLPILMNADILRNILYAGVWYKFEKIQSDIKNEEIKYGNGSL</sequence>
<dbReference type="RefSeq" id="WP_073273043.1">
    <property type="nucleotide sequence ID" value="NZ_FRAC01000007.1"/>
</dbReference>
<accession>A0A1M6LT45</accession>
<organism evidence="1 2">
    <name type="scientific">Anaerocolumna jejuensis DSM 15929</name>
    <dbReference type="NCBI Taxonomy" id="1121322"/>
    <lineage>
        <taxon>Bacteria</taxon>
        <taxon>Bacillati</taxon>
        <taxon>Bacillota</taxon>
        <taxon>Clostridia</taxon>
        <taxon>Lachnospirales</taxon>
        <taxon>Lachnospiraceae</taxon>
        <taxon>Anaerocolumna</taxon>
    </lineage>
</organism>
<reference evidence="1 2" key="1">
    <citation type="submission" date="2016-11" db="EMBL/GenBank/DDBJ databases">
        <authorList>
            <person name="Jaros S."/>
            <person name="Januszkiewicz K."/>
            <person name="Wedrychowicz H."/>
        </authorList>
    </citation>
    <scope>NUCLEOTIDE SEQUENCE [LARGE SCALE GENOMIC DNA]</scope>
    <source>
        <strain evidence="1 2">DSM 15929</strain>
    </source>
</reference>
<evidence type="ECO:0000313" key="2">
    <source>
        <dbReference type="Proteomes" id="UP000184386"/>
    </source>
</evidence>
<dbReference type="AlphaFoldDB" id="A0A1M6LT45"/>
<dbReference type="InterPro" id="IPR043740">
    <property type="entry name" value="DUF5685"/>
</dbReference>
<gene>
    <name evidence="1" type="ORF">SAMN02745136_00708</name>
</gene>
<keyword evidence="2" id="KW-1185">Reference proteome</keyword>
<dbReference type="STRING" id="1121322.SAMN02745136_00708"/>
<dbReference type="Proteomes" id="UP000184386">
    <property type="component" value="Unassembled WGS sequence"/>
</dbReference>
<protein>
    <submittedName>
        <fullName evidence="1">Uncharacterized protein</fullName>
    </submittedName>
</protein>